<keyword evidence="2" id="KW-1185">Reference proteome</keyword>
<gene>
    <name evidence="1" type="ORF">RHMOL_Rhmol01G0060900</name>
</gene>
<name>A0ACC0PZ41_RHOML</name>
<proteinExistence type="predicted"/>
<dbReference type="EMBL" id="CM046388">
    <property type="protein sequence ID" value="KAI8570750.1"/>
    <property type="molecule type" value="Genomic_DNA"/>
</dbReference>
<evidence type="ECO:0000313" key="2">
    <source>
        <dbReference type="Proteomes" id="UP001062846"/>
    </source>
</evidence>
<evidence type="ECO:0000313" key="1">
    <source>
        <dbReference type="EMBL" id="KAI8570750.1"/>
    </source>
</evidence>
<organism evidence="1 2">
    <name type="scientific">Rhododendron molle</name>
    <name type="common">Chinese azalea</name>
    <name type="synonym">Azalea mollis</name>
    <dbReference type="NCBI Taxonomy" id="49168"/>
    <lineage>
        <taxon>Eukaryota</taxon>
        <taxon>Viridiplantae</taxon>
        <taxon>Streptophyta</taxon>
        <taxon>Embryophyta</taxon>
        <taxon>Tracheophyta</taxon>
        <taxon>Spermatophyta</taxon>
        <taxon>Magnoliopsida</taxon>
        <taxon>eudicotyledons</taxon>
        <taxon>Gunneridae</taxon>
        <taxon>Pentapetalae</taxon>
        <taxon>asterids</taxon>
        <taxon>Ericales</taxon>
        <taxon>Ericaceae</taxon>
        <taxon>Ericoideae</taxon>
        <taxon>Rhodoreae</taxon>
        <taxon>Rhododendron</taxon>
    </lineage>
</organism>
<reference evidence="1" key="1">
    <citation type="submission" date="2022-02" db="EMBL/GenBank/DDBJ databases">
        <title>Plant Genome Project.</title>
        <authorList>
            <person name="Zhang R.-G."/>
        </authorList>
    </citation>
    <scope>NUCLEOTIDE SEQUENCE</scope>
    <source>
        <strain evidence="1">AT1</strain>
    </source>
</reference>
<protein>
    <submittedName>
        <fullName evidence="1">Uncharacterized protein</fullName>
    </submittedName>
</protein>
<sequence length="755" mass="82845">MQRGNETDHLALLAFKAAITNDPFGALNLWNESIHFCQWAGVTCGLFPLIGSVSPHVGNLSFLRELWLGNNSLSHKIPPELGRLRRLQILAVVNNSVTGEIPSNISGCSNLVALELSGNMLTGIIPTELGSLTKLERLLIDRNDITEGLPFTLGNLSSLTNLTAYTNSITGNILDTLGGCKKLEVLRLGVNKLVGTFRFSIFNLTFMRYLEVSNNQIEGSLPSDLGITLPNLQRLDLGDNLFTGYIPISVSNASKLHYLTLKANRFKGKVPPLEKLRDLEVLYLSRNLLGTGEVDDLSFLNSLRNATKLQFLALTMSDNRLSGNIPDDIGNLQKLRVLLLYGNKLYGEIPSCLSNSTSLFQLALFQNSLQGSIPLSLGKCQLLQQLSLAHNNLSGIIPKEVFSSSSLFYLDLSYNNLAGELPAEVGNLKNLEEFHASKNTLSGRIPSSLVYKGILDQSGKVVAVKVLNLQFRGASKSFIAECKAMKSIKLRNLVGILTACSSIDYQGNDFKALVYEFMVNGSLHEWLHPIGNGEGVHEELRSLNLLQRLHIAIDVASALDYLHHHCWEPIVHCDLKPSNVLLDNEMTARVPDFCLARFLPTATHQSSANQSSSIGLRGSVGYAPPEYGMGNEVSTSGDVYSYGILLLEMVTGKRPTDSMFTGSLTLHNFAKTALPEPVDSIFDQTLIPQDQMVEASTSISSFRNQSSLSSHKIQECLMSLLQVGIACSQEQATDRPDIYEILTRLHKTKNILLVT</sequence>
<comment type="caution">
    <text evidence="1">The sequence shown here is derived from an EMBL/GenBank/DDBJ whole genome shotgun (WGS) entry which is preliminary data.</text>
</comment>
<accession>A0ACC0PZ41</accession>
<dbReference type="Proteomes" id="UP001062846">
    <property type="component" value="Chromosome 1"/>
</dbReference>